<feature type="compositionally biased region" description="Polar residues" evidence="1">
    <location>
        <begin position="1767"/>
        <end position="1776"/>
    </location>
</feature>
<feature type="compositionally biased region" description="Basic and acidic residues" evidence="1">
    <location>
        <begin position="124"/>
        <end position="137"/>
    </location>
</feature>
<feature type="domain" description="UBA" evidence="2">
    <location>
        <begin position="1778"/>
        <end position="1819"/>
    </location>
</feature>
<dbReference type="Gene3D" id="1.10.8.10">
    <property type="entry name" value="DNA helicase RuvA subunit, C-terminal domain"/>
    <property type="match status" value="1"/>
</dbReference>
<evidence type="ECO:0000256" key="1">
    <source>
        <dbReference type="SAM" id="MobiDB-lite"/>
    </source>
</evidence>
<accession>K0R5C0</accession>
<evidence type="ECO:0000313" key="4">
    <source>
        <dbReference type="Proteomes" id="UP000266841"/>
    </source>
</evidence>
<dbReference type="InterPro" id="IPR009060">
    <property type="entry name" value="UBA-like_sf"/>
</dbReference>
<feature type="region of interest" description="Disordered" evidence="1">
    <location>
        <begin position="124"/>
        <end position="151"/>
    </location>
</feature>
<dbReference type="InterPro" id="IPR015940">
    <property type="entry name" value="UBA"/>
</dbReference>
<feature type="compositionally biased region" description="Pro residues" evidence="1">
    <location>
        <begin position="1913"/>
        <end position="1928"/>
    </location>
</feature>
<name>K0R5C0_THAOC</name>
<organism evidence="3 4">
    <name type="scientific">Thalassiosira oceanica</name>
    <name type="common">Marine diatom</name>
    <dbReference type="NCBI Taxonomy" id="159749"/>
    <lineage>
        <taxon>Eukaryota</taxon>
        <taxon>Sar</taxon>
        <taxon>Stramenopiles</taxon>
        <taxon>Ochrophyta</taxon>
        <taxon>Bacillariophyta</taxon>
        <taxon>Coscinodiscophyceae</taxon>
        <taxon>Thalassiosirophycidae</taxon>
        <taxon>Thalassiosirales</taxon>
        <taxon>Thalassiosiraceae</taxon>
        <taxon>Thalassiosira</taxon>
    </lineage>
</organism>
<dbReference type="OrthoDB" id="46875at2759"/>
<feature type="region of interest" description="Disordered" evidence="1">
    <location>
        <begin position="1864"/>
        <end position="2007"/>
    </location>
</feature>
<dbReference type="SUPFAM" id="SSF46934">
    <property type="entry name" value="UBA-like"/>
    <property type="match status" value="1"/>
</dbReference>
<dbReference type="EMBL" id="AGNL01045790">
    <property type="protein sequence ID" value="EJK48478.1"/>
    <property type="molecule type" value="Genomic_DNA"/>
</dbReference>
<feature type="compositionally biased region" description="Low complexity" evidence="1">
    <location>
        <begin position="1889"/>
        <end position="1904"/>
    </location>
</feature>
<proteinExistence type="predicted"/>
<protein>
    <recommendedName>
        <fullName evidence="2">UBA domain-containing protein</fullName>
    </recommendedName>
</protein>
<comment type="caution">
    <text evidence="3">The sequence shown here is derived from an EMBL/GenBank/DDBJ whole genome shotgun (WGS) entry which is preliminary data.</text>
</comment>
<keyword evidence="4" id="KW-1185">Reference proteome</keyword>
<dbReference type="eggNOG" id="ENOG502TCC1">
    <property type="taxonomic scope" value="Eukaryota"/>
</dbReference>
<dbReference type="PROSITE" id="PS50030">
    <property type="entry name" value="UBA"/>
    <property type="match status" value="1"/>
</dbReference>
<reference evidence="3 4" key="1">
    <citation type="journal article" date="2012" name="Genome Biol.">
        <title>Genome and low-iron response of an oceanic diatom adapted to chronic iron limitation.</title>
        <authorList>
            <person name="Lommer M."/>
            <person name="Specht M."/>
            <person name="Roy A.S."/>
            <person name="Kraemer L."/>
            <person name="Andreson R."/>
            <person name="Gutowska M.A."/>
            <person name="Wolf J."/>
            <person name="Bergner S.V."/>
            <person name="Schilhabel M.B."/>
            <person name="Klostermeier U.C."/>
            <person name="Beiko R.G."/>
            <person name="Rosenstiel P."/>
            <person name="Hippler M."/>
            <person name="Laroche J."/>
        </authorList>
    </citation>
    <scope>NUCLEOTIDE SEQUENCE [LARGE SCALE GENOMIC DNA]</scope>
    <source>
        <strain evidence="3 4">CCMP1005</strain>
    </source>
</reference>
<feature type="compositionally biased region" description="Low complexity" evidence="1">
    <location>
        <begin position="1929"/>
        <end position="1952"/>
    </location>
</feature>
<gene>
    <name evidence="3" type="ORF">THAOC_32718</name>
</gene>
<evidence type="ECO:0000259" key="2">
    <source>
        <dbReference type="PROSITE" id="PS50030"/>
    </source>
</evidence>
<evidence type="ECO:0000313" key="3">
    <source>
        <dbReference type="EMBL" id="EJK48478.1"/>
    </source>
</evidence>
<dbReference type="OMA" id="FHRFHLV"/>
<sequence>MESSRCSDSRHERLEGEDGATVVYSLVDGRELQGSSTQQADRHPISIPASRETAVTDCVITTSEQWFEYYATRYPSRAFLEGEVRRAEQIENDRREQLREAQRKRGHSFLFRLFLGSKKIDDASKKDSVESQQGKETDDSDDGDCNSDHDEASSFAGLDHRAITNEARSFHRFHLVSERRALCSKNDDSTWNAVLPVRRSVGSLESRGSQSVHYCIVGYGKIAEFPCLPENEDELSNLQPSKVTLTGDWHHLEGLIQFREPQAPPYDLRHCRAAAIGHNCIIVSWGRGDGWVVIYRRMERPIRQNGSKLEIGWEVIATASPSRPVIKAAMDAASPDPYQPNPEEHAPNADLEHRRLFDSGALFVTDLVPAVSNDNVILSIGRLGGFVELVPIPKWMWMDHDQLAPNDIPDNRRRDYFVDLTQAQDITAFSTKEFHVDVIALDAICTRVSNSGQNSLATGSNHPAEVVLVACGESGEADGETALTYWGITTMASDPSGGSGAKSEVIVRLVGRRSIENVGADVTLFASPATVDHWANQSVPSHRKKRRRMTSSITTMAPVVALRLTSCDDVVLLAALDFNGGVTVIDCTAAVALAEQSSNEIDAQSETICSREVIMTCRERSIMCVSQIEWWPVEGGTPRLATTSNYRPSMKKRATSEICLHQISLGTASCLTEIFCVPTRNVATILLNATRQTMPIVQISAKSGETSIQGIQMNSDPSHIIATLLDRGEPSRALDVAACFGGAESFGGEVVDECRTQLWESERDAQALVLVSNDKYMIDQAIQLIHNPENSTARNLDLNSLRDIFREAASRCDRLSKGKSVPDEDYFSSSARKLGETITKLGTFQLLMEHLANAGLAPEQQARRFLFDFHHESTSTLASEAAFSGDVIALTILISRHPLSTLKLMKVLEELPFEIELSTYASLLPCPENKFLPRHQHGPSLLDQTQLFEYLCKVQHQSNHLGLVTHICTDDFDKEHVVTSLMNWECDETVTYGELAAWYRKLVCAHVHAGNKQVQDLCEAGLIRLGAVDNGKFTFPTRECNEDVHRLLYIYSASRLLSQLQSDKVASAPVTGTMDAISGSSDLALFEFCSMKLSDVIQAITNDGGALNLAALRGHLSQFSDHGRLLNAGWSTPKPSEPANTVEDDLIGVCLSRLRQCRHRDSVHPAALLQALSICCEVVTLGRTTGGETDRVVKSDAVLLDFVEEVFKVLLEVVDGDWSLLLREVLQKIWAMYETLPSSAANGSKDTYQERTGSLYFKLVLIQLVIKWRGQQQLPASLWKFFCADAPIEQRTKERCQIANAVVSMMCSEFCVTIARQDVYLQGATRPSEQQLDSLFNFISDMDELDKRFLRGSIRHSGLVGRRLFANLLDQHSFVMLRDMVALSPTWFCDAHMQTTLLSFVENAEPSVAIKCIDILGPRFCNLASKFDRFRRSHDAKQFVTEVMNGDTQFISELPTTDITCPASWLQSFLSMSPKCMLIDGCDFWDDPTSAFNACADAAMYFSSQIAASLSRKQLEGSTQGTLPPMPGQLVMQLANILGLDDLFTKRCMVDAALSTGLPAAAVAITYSMLCDAALSQGQGRELSTEQRSQVAACVAIISGNASFDNIHMKKELCAFALQLFSPDNSTMRSILAFSCKLERGILKADSDQFNPNTGNVFYGQSLLSALNEIRRSSSDEDLLHRVNELSSASPGSIRTNLSAVCEAVLTWIVTASFDLTPGAVSASHYARTLTWMEICSSCFTQLLASDAPKAKSLLRKFEENFGRSRAANQSANQRPTEPDEATVQRLSERGYSRNASRRAVIMTNNKGYSAALTWAVSHFTDPDFDAPIVLTGGRDESDQVDEQLVELALKFLELLRGRVSAAAARPTEIPPGESERASESPETKRPSRLPSPRSAARSPSPAAKRTISPRHVAPPPFRSPVPRPPSPAATRSSSPRVSRLPSPSARLRAAATENPGSAGGLASPSRRFPGSGGGAEDSSMDDSIGNRVEVRRQVQRGGARTGKLSAEERRKLAVEGRRLLELARQKNRKVKAPPTSITTR</sequence>
<dbReference type="Proteomes" id="UP000266841">
    <property type="component" value="Unassembled WGS sequence"/>
</dbReference>
<dbReference type="Pfam" id="PF22562">
    <property type="entry name" value="UBA_7"/>
    <property type="match status" value="1"/>
</dbReference>
<feature type="compositionally biased region" description="Basic and acidic residues" evidence="1">
    <location>
        <begin position="1874"/>
        <end position="1886"/>
    </location>
</feature>
<feature type="region of interest" description="Disordered" evidence="1">
    <location>
        <begin position="1765"/>
        <end position="1790"/>
    </location>
</feature>